<dbReference type="SUPFAM" id="SSF68906">
    <property type="entry name" value="SAP domain"/>
    <property type="match status" value="1"/>
</dbReference>
<evidence type="ECO:0000256" key="3">
    <source>
        <dbReference type="ARBA" id="ARBA00022741"/>
    </source>
</evidence>
<dbReference type="GO" id="GO:0003684">
    <property type="term" value="F:damaged DNA binding"/>
    <property type="evidence" value="ECO:0007669"/>
    <property type="project" value="InterPro"/>
</dbReference>
<dbReference type="InterPro" id="IPR005161">
    <property type="entry name" value="Ku_N"/>
</dbReference>
<dbReference type="SUPFAM" id="SSF100939">
    <property type="entry name" value="SPOC domain-like"/>
    <property type="match status" value="1"/>
</dbReference>
<keyword evidence="3" id="KW-0547">Nucleotide-binding</keyword>
<dbReference type="InterPro" id="IPR016194">
    <property type="entry name" value="SPOC-like_C_dom_sf"/>
</dbReference>
<dbReference type="SUPFAM" id="SSF53300">
    <property type="entry name" value="vWA-like"/>
    <property type="match status" value="1"/>
</dbReference>
<dbReference type="Gene3D" id="3.40.50.410">
    <property type="entry name" value="von Willebrand factor, type A domain"/>
    <property type="match status" value="1"/>
</dbReference>
<organism evidence="13 14">
    <name type="scientific">Galdieria partita</name>
    <dbReference type="NCBI Taxonomy" id="83374"/>
    <lineage>
        <taxon>Eukaryota</taxon>
        <taxon>Rhodophyta</taxon>
        <taxon>Bangiophyceae</taxon>
        <taxon>Galdieriales</taxon>
        <taxon>Galdieriaceae</taxon>
        <taxon>Galdieria</taxon>
    </lineage>
</organism>
<dbReference type="InterPro" id="IPR036465">
    <property type="entry name" value="vWFA_dom_sf"/>
</dbReference>
<accession>A0A9C7PXA0</accession>
<dbReference type="Pfam" id="PF02037">
    <property type="entry name" value="SAP"/>
    <property type="match status" value="1"/>
</dbReference>
<evidence type="ECO:0000256" key="5">
    <source>
        <dbReference type="ARBA" id="ARBA00022801"/>
    </source>
</evidence>
<dbReference type="Pfam" id="PF02735">
    <property type="entry name" value="Ku"/>
    <property type="match status" value="1"/>
</dbReference>
<dbReference type="InterPro" id="IPR003034">
    <property type="entry name" value="SAP_dom"/>
</dbReference>
<dbReference type="SMART" id="SM00559">
    <property type="entry name" value="Ku78"/>
    <property type="match status" value="1"/>
</dbReference>
<dbReference type="GO" id="GO:0042162">
    <property type="term" value="F:telomeric DNA binding"/>
    <property type="evidence" value="ECO:0007669"/>
    <property type="project" value="InterPro"/>
</dbReference>
<dbReference type="InterPro" id="IPR036361">
    <property type="entry name" value="SAP_dom_sf"/>
</dbReference>
<dbReference type="Gene3D" id="4.10.970.10">
    <property type="entry name" value="Ku70, bridge and pillars"/>
    <property type="match status" value="1"/>
</dbReference>
<dbReference type="EMBL" id="BQMJ01000030">
    <property type="protein sequence ID" value="GJQ12125.1"/>
    <property type="molecule type" value="Genomic_DNA"/>
</dbReference>
<dbReference type="GO" id="GO:0006303">
    <property type="term" value="P:double-strand break repair via nonhomologous end joining"/>
    <property type="evidence" value="ECO:0007669"/>
    <property type="project" value="InterPro"/>
</dbReference>
<evidence type="ECO:0000256" key="8">
    <source>
        <dbReference type="ARBA" id="ARBA00023125"/>
    </source>
</evidence>
<keyword evidence="9" id="KW-0233">DNA recombination</keyword>
<dbReference type="InterPro" id="IPR047087">
    <property type="entry name" value="KU70_core_dom"/>
</dbReference>
<keyword evidence="11" id="KW-0539">Nucleus</keyword>
<comment type="similarity">
    <text evidence="2">Belongs to the ku70 family.</text>
</comment>
<evidence type="ECO:0000256" key="2">
    <source>
        <dbReference type="ARBA" id="ARBA00005240"/>
    </source>
</evidence>
<keyword evidence="8" id="KW-0238">DNA-binding</keyword>
<dbReference type="GO" id="GO:0006310">
    <property type="term" value="P:DNA recombination"/>
    <property type="evidence" value="ECO:0007669"/>
    <property type="project" value="UniProtKB-KW"/>
</dbReference>
<dbReference type="Proteomes" id="UP001061958">
    <property type="component" value="Unassembled WGS sequence"/>
</dbReference>
<evidence type="ECO:0000313" key="14">
    <source>
        <dbReference type="Proteomes" id="UP001061958"/>
    </source>
</evidence>
<name>A0A9C7PXA0_9RHOD</name>
<reference evidence="13" key="1">
    <citation type="journal article" date="2022" name="Proc. Natl. Acad. Sci. U.S.A.">
        <title>Life cycle and functional genomics of the unicellular red alga Galdieria for elucidating algal and plant evolution and industrial use.</title>
        <authorList>
            <person name="Hirooka S."/>
            <person name="Itabashi T."/>
            <person name="Ichinose T.M."/>
            <person name="Onuma R."/>
            <person name="Fujiwara T."/>
            <person name="Yamashita S."/>
            <person name="Jong L.W."/>
            <person name="Tomita R."/>
            <person name="Iwane A.H."/>
            <person name="Miyagishima S.Y."/>
        </authorList>
    </citation>
    <scope>NUCLEOTIDE SEQUENCE</scope>
    <source>
        <strain evidence="13">NBRC 102759</strain>
    </source>
</reference>
<keyword evidence="4" id="KW-0227">DNA damage</keyword>
<evidence type="ECO:0000256" key="6">
    <source>
        <dbReference type="ARBA" id="ARBA00022806"/>
    </source>
</evidence>
<evidence type="ECO:0000256" key="4">
    <source>
        <dbReference type="ARBA" id="ARBA00022763"/>
    </source>
</evidence>
<dbReference type="PANTHER" id="PTHR12604:SF2">
    <property type="entry name" value="X-RAY REPAIR CROSS-COMPLEMENTING PROTEIN 6"/>
    <property type="match status" value="1"/>
</dbReference>
<keyword evidence="14" id="KW-1185">Reference proteome</keyword>
<dbReference type="PANTHER" id="PTHR12604">
    <property type="entry name" value="KU AUTOANTIGEN DNA HELICASE"/>
    <property type="match status" value="1"/>
</dbReference>
<keyword evidence="6" id="KW-0347">Helicase</keyword>
<dbReference type="AlphaFoldDB" id="A0A9C7PXA0"/>
<feature type="domain" description="SAP" evidence="12">
    <location>
        <begin position="553"/>
        <end position="587"/>
    </location>
</feature>
<comment type="caution">
    <text evidence="13">The sequence shown here is derived from an EMBL/GenBank/DDBJ whole genome shotgun (WGS) entry which is preliminary data.</text>
</comment>
<proteinExistence type="inferred from homology"/>
<dbReference type="CDD" id="cd00788">
    <property type="entry name" value="KU70"/>
    <property type="match status" value="1"/>
</dbReference>
<evidence type="ECO:0000256" key="7">
    <source>
        <dbReference type="ARBA" id="ARBA00022840"/>
    </source>
</evidence>
<dbReference type="InterPro" id="IPR027388">
    <property type="entry name" value="Ku70_bridge/pillars_dom_sf"/>
</dbReference>
<keyword evidence="10" id="KW-0234">DNA repair</keyword>
<dbReference type="SMART" id="SM00513">
    <property type="entry name" value="SAP"/>
    <property type="match status" value="1"/>
</dbReference>
<dbReference type="GO" id="GO:0016787">
    <property type="term" value="F:hydrolase activity"/>
    <property type="evidence" value="ECO:0007669"/>
    <property type="project" value="UniProtKB-KW"/>
</dbReference>
<dbReference type="Pfam" id="PF03730">
    <property type="entry name" value="Ku_C"/>
    <property type="match status" value="1"/>
</dbReference>
<dbReference type="Gene3D" id="1.10.720.30">
    <property type="entry name" value="SAP domain"/>
    <property type="match status" value="1"/>
</dbReference>
<dbReference type="GO" id="GO:0000723">
    <property type="term" value="P:telomere maintenance"/>
    <property type="evidence" value="ECO:0007669"/>
    <property type="project" value="InterPro"/>
</dbReference>
<evidence type="ECO:0000256" key="9">
    <source>
        <dbReference type="ARBA" id="ARBA00023172"/>
    </source>
</evidence>
<comment type="subcellular location">
    <subcellularLocation>
        <location evidence="1">Nucleus</location>
    </subcellularLocation>
</comment>
<evidence type="ECO:0000256" key="1">
    <source>
        <dbReference type="ARBA" id="ARBA00004123"/>
    </source>
</evidence>
<protein>
    <recommendedName>
        <fullName evidence="12">SAP domain-containing protein</fullName>
    </recommendedName>
</protein>
<dbReference type="Pfam" id="PF03731">
    <property type="entry name" value="Ku_N"/>
    <property type="match status" value="1"/>
</dbReference>
<evidence type="ECO:0000259" key="12">
    <source>
        <dbReference type="PROSITE" id="PS50800"/>
    </source>
</evidence>
<dbReference type="GO" id="GO:0043564">
    <property type="term" value="C:Ku70:Ku80 complex"/>
    <property type="evidence" value="ECO:0007669"/>
    <property type="project" value="InterPro"/>
</dbReference>
<dbReference type="OrthoDB" id="3249161at2759"/>
<dbReference type="PROSITE" id="PS50800">
    <property type="entry name" value="SAP"/>
    <property type="match status" value="1"/>
</dbReference>
<evidence type="ECO:0000313" key="13">
    <source>
        <dbReference type="EMBL" id="GJQ12125.1"/>
    </source>
</evidence>
<evidence type="ECO:0000256" key="11">
    <source>
        <dbReference type="ARBA" id="ARBA00023242"/>
    </source>
</evidence>
<dbReference type="InterPro" id="IPR006165">
    <property type="entry name" value="Ku70"/>
</dbReference>
<dbReference type="GO" id="GO:0003690">
    <property type="term" value="F:double-stranded DNA binding"/>
    <property type="evidence" value="ECO:0007669"/>
    <property type="project" value="TreeGrafter"/>
</dbReference>
<dbReference type="GO" id="GO:0003678">
    <property type="term" value="F:DNA helicase activity"/>
    <property type="evidence" value="ECO:0007669"/>
    <property type="project" value="InterPro"/>
</dbReference>
<dbReference type="InterPro" id="IPR005160">
    <property type="entry name" value="Ku_C"/>
</dbReference>
<dbReference type="PIRSF" id="PIRSF003033">
    <property type="entry name" value="Ku70"/>
    <property type="match status" value="1"/>
</dbReference>
<keyword evidence="7" id="KW-0067">ATP-binding</keyword>
<dbReference type="Gene3D" id="1.10.1600.10">
    <property type="match status" value="1"/>
</dbReference>
<evidence type="ECO:0000256" key="10">
    <source>
        <dbReference type="ARBA" id="ARBA00023204"/>
    </source>
</evidence>
<sequence>MEDDNRELLLFAVDARKNMYEESEDKVPLITMALGCVKEVFKSRIISDTGDLLGVVLFGTTKANNPNDLANIYVLLELDVPDPESILYLETLEKTPNWIMSQGLLNHAVRSKTLKVRKRLVLFTDDDDPIENDENQKNLTIRQARDLAESGMSIELLPMKSVASKPFDYHLFYEDVIGSTSYELEPVNNPISKFDELQQHILKKKYKKRVLNNTFLYLNSSTMEGTQSELDAVGLEVYALFHRPTKSKKVLLEARNNEPVRRVTIAYSEESGALLTSASDIRYSFPFAGVACVFTPSEMEQLGHLCRHGMELIGFENKDKLKWQYNIRTSYFLYPSDRTIKGSQLFMAVLWKQMLQQNQIAIVRVCLRRTSYPRLAALVPQDEKRTGSHVQRESCGFHLIWLPFAEDIRKEWKTQYPKWNDLPSKQCVQAAMNVISKLSIPSYEPSNYSDPDIQRYYNGLQALALNQSNLPQVQDTLNADDAQMAEVAKGELEEWTKIVASEPVGITKQEKSSQSPKRWYMKRAIEKKRSKQLLEEQQLDWKALARDEGNDGLEKQNMAVLKMFCTAYDLKKSGRKAELVERIRNYLQTENI</sequence>
<dbReference type="GO" id="GO:0005524">
    <property type="term" value="F:ATP binding"/>
    <property type="evidence" value="ECO:0007669"/>
    <property type="project" value="UniProtKB-KW"/>
</dbReference>
<reference evidence="13" key="2">
    <citation type="submission" date="2022-01" db="EMBL/GenBank/DDBJ databases">
        <authorList>
            <person name="Hirooka S."/>
            <person name="Miyagishima S.Y."/>
        </authorList>
    </citation>
    <scope>NUCLEOTIDE SEQUENCE</scope>
    <source>
        <strain evidence="13">NBRC 102759</strain>
    </source>
</reference>
<dbReference type="Gene3D" id="2.40.290.10">
    <property type="match status" value="1"/>
</dbReference>
<gene>
    <name evidence="13" type="ORF">GpartN1_g3916.t1</name>
</gene>
<keyword evidence="5" id="KW-0378">Hydrolase</keyword>
<dbReference type="NCBIfam" id="TIGR00578">
    <property type="entry name" value="ku70"/>
    <property type="match status" value="1"/>
</dbReference>
<dbReference type="InterPro" id="IPR006164">
    <property type="entry name" value="DNA_bd_Ku70/Ku80"/>
</dbReference>